<evidence type="ECO:0000313" key="1">
    <source>
        <dbReference type="EMBL" id="MPN00309.1"/>
    </source>
</evidence>
<proteinExistence type="predicted"/>
<sequence length="178" mass="19718">MRASTSAGAALFSFLNTVSQGTTAEARKWVDDLRATNPSAEDVVDAIVRELAPPGGSADEESLRDSMDHALSELIRDDPIIDPLGMRVDDIWELMKGYLAIEAGNRLCFDLGPIFENSQLDPRTAVLREKEMRRFLKNEIGAHLDLLRGTVANPSRSQLDGILQDALKMTFEQFEVDL</sequence>
<name>A0A645EGN8_9ZZZZ</name>
<gene>
    <name evidence="1" type="ORF">SDC9_147503</name>
</gene>
<protein>
    <submittedName>
        <fullName evidence="1">Uncharacterized protein</fullName>
    </submittedName>
</protein>
<comment type="caution">
    <text evidence="1">The sequence shown here is derived from an EMBL/GenBank/DDBJ whole genome shotgun (WGS) entry which is preliminary data.</text>
</comment>
<accession>A0A645EGN8</accession>
<dbReference type="AlphaFoldDB" id="A0A645EGN8"/>
<dbReference type="EMBL" id="VSSQ01046338">
    <property type="protein sequence ID" value="MPN00309.1"/>
    <property type="molecule type" value="Genomic_DNA"/>
</dbReference>
<reference evidence="1" key="1">
    <citation type="submission" date="2019-08" db="EMBL/GenBank/DDBJ databases">
        <authorList>
            <person name="Kucharzyk K."/>
            <person name="Murdoch R.W."/>
            <person name="Higgins S."/>
            <person name="Loffler F."/>
        </authorList>
    </citation>
    <scope>NUCLEOTIDE SEQUENCE</scope>
</reference>
<dbReference type="InterPro" id="IPR049675">
    <property type="entry name" value="QatB"/>
</dbReference>
<organism evidence="1">
    <name type="scientific">bioreactor metagenome</name>
    <dbReference type="NCBI Taxonomy" id="1076179"/>
    <lineage>
        <taxon>unclassified sequences</taxon>
        <taxon>metagenomes</taxon>
        <taxon>ecological metagenomes</taxon>
    </lineage>
</organism>
<dbReference type="NCBIfam" id="NF041924">
    <property type="entry name" value="QatB"/>
    <property type="match status" value="1"/>
</dbReference>